<feature type="transmembrane region" description="Helical" evidence="2">
    <location>
        <begin position="446"/>
        <end position="466"/>
    </location>
</feature>
<feature type="coiled-coil region" evidence="1">
    <location>
        <begin position="534"/>
        <end position="561"/>
    </location>
</feature>
<dbReference type="PANTHER" id="PTHR41259">
    <property type="entry name" value="DOUBLE-STRAND BREAK REPAIR RAD50 ATPASE, PUTATIVE-RELATED"/>
    <property type="match status" value="1"/>
</dbReference>
<sequence length="886" mass="103545">MKIRRLEIVAFGKWRNKTVNFSPDMMVVYGDNEAGKSTLYHFIRTMLFGFSARDKKSQLYKPKDTEQFGGRLWLTIPGYGDVKIERFESVRKGKATVYFEEGIEGDEQALKELLSPLTMSLFDEIYSLDPDQLFDYKGLSEDALQRSLLSLGATGSHRLMQLTDEYNRERQKLYKVKGRVPELNQLLEKYRELNRRITEKEANEKNYQTLCEKEEQLIKVLNDNRKTVAELQSRKQVVEDQIKSYSLYVEMQELLEHRDSNNLFSDISQKEDYQELLVKYDYIKEEKESYHAKQLAILNESTASPAVKHYLAHQEELEKASLGFSEMEQTLLKESWLSDTVTELMSEVDSIDKKLEYSNVFEKNSVSKRELMEVSHEEIENLARQENEVNMTMSELNNKVEEEKSREAYYMSHLEREQGQLIKWGLVPLIALLIGLVMIVSSQATFGLVLVVLGGILMGTVGYRLFTTKQLLRLSKERQSNETTSQHLVTELNQVSHEQSRILLEKQRLAQELGFNSNQPVEKWLGYLPLLNQKKRLLQKIETQQFELERLNNQFKAYQDNLYCMDEWLPPLTLSKKKWLSELQRFYTEVGAKARQQLKVGDEPERIGTLAELTRREEEISQKLLVLSNGQLETIEDVKAWLVTATQKEQEDARLNQLQHQLSGVFSEHLIYSEQDLREEEEKLTHQLHELQDNQPVLADQLQAYRFDIKQHELDGSLAVLYQEQSELECELTRLSEKWSTYKLGETVVTKLLERLTSERLSHLLLFTSEILAELTENNYVECRLLEGRLVICNHEGVCYHLDELSTGTRDQLILSVRLAFILSYQQEIKAPLIIDDAWLHYDQQRKIQLFNVLQKMSQDNQVICLSSDQELMTYAEVNELKMDYL</sequence>
<gene>
    <name evidence="4" type="ORF">OL233_03170</name>
</gene>
<keyword evidence="5" id="KW-1185">Reference proteome</keyword>
<dbReference type="InterPro" id="IPR038734">
    <property type="entry name" value="YhaN_AAA"/>
</dbReference>
<keyword evidence="2" id="KW-0472">Membrane</keyword>
<dbReference type="EMBL" id="JAPDSH010000002">
    <property type="protein sequence ID" value="MDF0479280.1"/>
    <property type="molecule type" value="Genomic_DNA"/>
</dbReference>
<evidence type="ECO:0000313" key="4">
    <source>
        <dbReference type="EMBL" id="MDF0479280.1"/>
    </source>
</evidence>
<evidence type="ECO:0000313" key="5">
    <source>
        <dbReference type="Proteomes" id="UP001147148"/>
    </source>
</evidence>
<feature type="coiled-coil region" evidence="1">
    <location>
        <begin position="180"/>
        <end position="241"/>
    </location>
</feature>
<dbReference type="PANTHER" id="PTHR41259:SF1">
    <property type="entry name" value="DOUBLE-STRAND BREAK REPAIR RAD50 ATPASE, PUTATIVE-RELATED"/>
    <property type="match status" value="1"/>
</dbReference>
<feature type="transmembrane region" description="Helical" evidence="2">
    <location>
        <begin position="421"/>
        <end position="440"/>
    </location>
</feature>
<feature type="domain" description="YhaN AAA" evidence="3">
    <location>
        <begin position="1"/>
        <end position="206"/>
    </location>
</feature>
<dbReference type="Proteomes" id="UP001147148">
    <property type="component" value="Unassembled WGS sequence"/>
</dbReference>
<keyword evidence="2" id="KW-0812">Transmembrane</keyword>
<keyword evidence="2" id="KW-1133">Transmembrane helix</keyword>
<accession>A0ABT5WZT7</accession>
<dbReference type="Gene3D" id="3.40.50.300">
    <property type="entry name" value="P-loop containing nucleotide triphosphate hydrolases"/>
    <property type="match status" value="2"/>
</dbReference>
<protein>
    <submittedName>
        <fullName evidence="4">AAA family ATPase</fullName>
    </submittedName>
</protein>
<name>A0ABT5WZT7_9ENTE</name>
<comment type="caution">
    <text evidence="4">The sequence shown here is derived from an EMBL/GenBank/DDBJ whole genome shotgun (WGS) entry which is preliminary data.</text>
</comment>
<evidence type="ECO:0000256" key="1">
    <source>
        <dbReference type="SAM" id="Coils"/>
    </source>
</evidence>
<feature type="coiled-coil region" evidence="1">
    <location>
        <begin position="368"/>
        <end position="406"/>
    </location>
</feature>
<reference evidence="4" key="1">
    <citation type="submission" date="2022-10" db="EMBL/GenBank/DDBJ databases">
        <title>Vagococcus sp. isolated from poultry meat.</title>
        <authorList>
            <person name="Johansson P."/>
            <person name="Bjorkroth J."/>
        </authorList>
    </citation>
    <scope>NUCLEOTIDE SEQUENCE</scope>
    <source>
        <strain evidence="4">PNs007</strain>
    </source>
</reference>
<evidence type="ECO:0000259" key="3">
    <source>
        <dbReference type="Pfam" id="PF13514"/>
    </source>
</evidence>
<dbReference type="InterPro" id="IPR027417">
    <property type="entry name" value="P-loop_NTPase"/>
</dbReference>
<keyword evidence="1" id="KW-0175">Coiled coil</keyword>
<proteinExistence type="predicted"/>
<dbReference type="Pfam" id="PF13514">
    <property type="entry name" value="AAA_27"/>
    <property type="match status" value="1"/>
</dbReference>
<evidence type="ECO:0000256" key="2">
    <source>
        <dbReference type="SAM" id="Phobius"/>
    </source>
</evidence>
<dbReference type="RefSeq" id="WP_275470931.1">
    <property type="nucleotide sequence ID" value="NZ_JAPDSH010000002.1"/>
</dbReference>
<dbReference type="SUPFAM" id="SSF52540">
    <property type="entry name" value="P-loop containing nucleoside triphosphate hydrolases"/>
    <property type="match status" value="2"/>
</dbReference>
<organism evidence="4 5">
    <name type="scientific">Vagococcus proximus</name>
    <dbReference type="NCBI Taxonomy" id="2991417"/>
    <lineage>
        <taxon>Bacteria</taxon>
        <taxon>Bacillati</taxon>
        <taxon>Bacillota</taxon>
        <taxon>Bacilli</taxon>
        <taxon>Lactobacillales</taxon>
        <taxon>Enterococcaceae</taxon>
        <taxon>Vagococcus</taxon>
    </lineage>
</organism>